<organism evidence="2 3">
    <name type="scientific">Hermetia illucens</name>
    <name type="common">Black soldier fly</name>
    <dbReference type="NCBI Taxonomy" id="343691"/>
    <lineage>
        <taxon>Eukaryota</taxon>
        <taxon>Metazoa</taxon>
        <taxon>Ecdysozoa</taxon>
        <taxon>Arthropoda</taxon>
        <taxon>Hexapoda</taxon>
        <taxon>Insecta</taxon>
        <taxon>Pterygota</taxon>
        <taxon>Neoptera</taxon>
        <taxon>Endopterygota</taxon>
        <taxon>Diptera</taxon>
        <taxon>Brachycera</taxon>
        <taxon>Stratiomyomorpha</taxon>
        <taxon>Stratiomyidae</taxon>
        <taxon>Hermetiinae</taxon>
        <taxon>Hermetia</taxon>
    </lineage>
</organism>
<dbReference type="InterPro" id="IPR029063">
    <property type="entry name" value="SAM-dependent_MTases_sf"/>
</dbReference>
<sequence>MRAIKCIANILTRNVKTISRSPKQIYPAATRNAEPILQILKKTLDGTKSRLQLLEVSSGTGQHALHFANNFPNITFQPTEFERSLLPSIAAYAEESKYGNLKEPLYLDISKPCLENQHGQFDYILNINMLHVSPWSCTEGLFRNSGQLLKPGGLLIIYGAMAVDGVLEPESNRQFDKSIRRQNREWGVRDVRDLQKEAAKYAISLRNMYDMPANNKMLVWAKL</sequence>
<dbReference type="InterPro" id="IPR010342">
    <property type="entry name" value="DUF938"/>
</dbReference>
<protein>
    <recommendedName>
        <fullName evidence="4">Methyltransferase-like 26</fullName>
    </recommendedName>
</protein>
<accession>A0A7R8UR92</accession>
<name>A0A7R8UR92_HERIL</name>
<dbReference type="EMBL" id="LR899011">
    <property type="protein sequence ID" value="CAD7085557.1"/>
    <property type="molecule type" value="Genomic_DNA"/>
</dbReference>
<dbReference type="Pfam" id="PF06080">
    <property type="entry name" value="DUF938"/>
    <property type="match status" value="1"/>
</dbReference>
<comment type="similarity">
    <text evidence="1">Belongs to the UPF0585 family.</text>
</comment>
<reference evidence="2 3" key="1">
    <citation type="submission" date="2020-11" db="EMBL/GenBank/DDBJ databases">
        <authorList>
            <person name="Wallbank WR R."/>
            <person name="Pardo Diaz C."/>
            <person name="Kozak K."/>
            <person name="Martin S."/>
            <person name="Jiggins C."/>
            <person name="Moest M."/>
            <person name="Warren A I."/>
            <person name="Generalovic N T."/>
            <person name="Byers J.R.P. K."/>
            <person name="Montejo-Kovacevich G."/>
            <person name="Yen C E."/>
        </authorList>
    </citation>
    <scope>NUCLEOTIDE SEQUENCE [LARGE SCALE GENOMIC DNA]</scope>
</reference>
<dbReference type="AlphaFoldDB" id="A0A7R8UR92"/>
<proteinExistence type="inferred from homology"/>
<evidence type="ECO:0000313" key="2">
    <source>
        <dbReference type="EMBL" id="CAD7085557.1"/>
    </source>
</evidence>
<dbReference type="Gene3D" id="3.40.50.150">
    <property type="entry name" value="Vaccinia Virus protein VP39"/>
    <property type="match status" value="1"/>
</dbReference>
<dbReference type="SUPFAM" id="SSF53335">
    <property type="entry name" value="S-adenosyl-L-methionine-dependent methyltransferases"/>
    <property type="match status" value="1"/>
</dbReference>
<evidence type="ECO:0008006" key="4">
    <source>
        <dbReference type="Google" id="ProtNLM"/>
    </source>
</evidence>
<dbReference type="PANTHER" id="PTHR20974:SF0">
    <property type="entry name" value="UPF0585 PROTEIN CG18661"/>
    <property type="match status" value="1"/>
</dbReference>
<dbReference type="Proteomes" id="UP000594454">
    <property type="component" value="Chromosome 3"/>
</dbReference>
<keyword evidence="3" id="KW-1185">Reference proteome</keyword>
<dbReference type="OrthoDB" id="10258744at2759"/>
<dbReference type="InParanoid" id="A0A7R8UR92"/>
<gene>
    <name evidence="2" type="ORF">HERILL_LOCUS8389</name>
</gene>
<evidence type="ECO:0000256" key="1">
    <source>
        <dbReference type="ARBA" id="ARBA00008308"/>
    </source>
</evidence>
<dbReference type="OMA" id="TCINMIH"/>
<dbReference type="FunCoup" id="A0A7R8UR92">
    <property type="interactions" value="151"/>
</dbReference>
<dbReference type="PANTHER" id="PTHR20974">
    <property type="entry name" value="UPF0585 PROTEIN CG18661"/>
    <property type="match status" value="1"/>
</dbReference>
<evidence type="ECO:0000313" key="3">
    <source>
        <dbReference type="Proteomes" id="UP000594454"/>
    </source>
</evidence>